<feature type="transmembrane region" description="Helical" evidence="7">
    <location>
        <begin position="216"/>
        <end position="238"/>
    </location>
</feature>
<evidence type="ECO:0000256" key="1">
    <source>
        <dbReference type="ARBA" id="ARBA00004651"/>
    </source>
</evidence>
<keyword evidence="5 7" id="KW-0472">Membrane</keyword>
<dbReference type="RefSeq" id="WP_108691186.1">
    <property type="nucleotide sequence ID" value="NZ_QCYH01000002.1"/>
</dbReference>
<feature type="transmembrane region" description="Helical" evidence="7">
    <location>
        <begin position="104"/>
        <end position="132"/>
    </location>
</feature>
<evidence type="ECO:0000256" key="6">
    <source>
        <dbReference type="SAM" id="MobiDB-lite"/>
    </source>
</evidence>
<feature type="transmembrane region" description="Helical" evidence="7">
    <location>
        <begin position="186"/>
        <end position="204"/>
    </location>
</feature>
<keyword evidence="2" id="KW-1003">Cell membrane</keyword>
<reference evidence="8 9" key="1">
    <citation type="submission" date="2018-04" db="EMBL/GenBank/DDBJ databases">
        <title>Pelagivirga bohaiensis gen. nov., sp. nov., a bacterium isolated from the Bohai Sea.</title>
        <authorList>
            <person name="Ji X."/>
        </authorList>
    </citation>
    <scope>NUCLEOTIDE SEQUENCE [LARGE SCALE GENOMIC DNA]</scope>
    <source>
        <strain evidence="8 9">BH-SD19</strain>
    </source>
</reference>
<dbReference type="GO" id="GO:0005886">
    <property type="term" value="C:plasma membrane"/>
    <property type="evidence" value="ECO:0007669"/>
    <property type="project" value="UniProtKB-SubCell"/>
</dbReference>
<evidence type="ECO:0000256" key="2">
    <source>
        <dbReference type="ARBA" id="ARBA00022475"/>
    </source>
</evidence>
<dbReference type="AlphaFoldDB" id="A0A2T7G9W6"/>
<feature type="region of interest" description="Disordered" evidence="6">
    <location>
        <begin position="288"/>
        <end position="316"/>
    </location>
</feature>
<evidence type="ECO:0000256" key="5">
    <source>
        <dbReference type="ARBA" id="ARBA00023136"/>
    </source>
</evidence>
<feature type="transmembrane region" description="Helical" evidence="7">
    <location>
        <begin position="250"/>
        <end position="277"/>
    </location>
</feature>
<organism evidence="8 9">
    <name type="scientific">Pelagivirga sediminicola</name>
    <dbReference type="NCBI Taxonomy" id="2170575"/>
    <lineage>
        <taxon>Bacteria</taxon>
        <taxon>Pseudomonadati</taxon>
        <taxon>Pseudomonadota</taxon>
        <taxon>Alphaproteobacteria</taxon>
        <taxon>Rhodobacterales</taxon>
        <taxon>Paracoccaceae</taxon>
        <taxon>Pelagivirga</taxon>
    </lineage>
</organism>
<feature type="transmembrane region" description="Helical" evidence="7">
    <location>
        <begin position="144"/>
        <end position="174"/>
    </location>
</feature>
<keyword evidence="4 7" id="KW-1133">Transmembrane helix</keyword>
<keyword evidence="3 7" id="KW-0812">Transmembrane</keyword>
<evidence type="ECO:0000256" key="4">
    <source>
        <dbReference type="ARBA" id="ARBA00022989"/>
    </source>
</evidence>
<sequence>MARGRAGYGHSRVPVGIWPALKGVWVLIGEKNLNLIASGIGFYGILATFPAIAAVIALWGFFADPGLVAGQVSEFTTVLPDEVADLLTARVGELVAAEATTLGWAGLISIGVALWSARAGIAALIVGMNAVYGERNRGGVRHILLAFSLTGVMICLALACFAALVVAPIALSFLPLGFLGTLVAEVLRWTVAIATVMLALGLLYRYAPNRRGIARAGWITPGAIAATVLWALATWAFSFYLQNFGNYNKIYGSLGAVIVMLLWLYLTAFVCLLGAALNAELELQQRKDTTRGPAKPMGQRGAFVADNLSRDAEAPK</sequence>
<accession>A0A2T7G9W6</accession>
<protein>
    <submittedName>
        <fullName evidence="8">Ribonuclease BN</fullName>
    </submittedName>
</protein>
<name>A0A2T7G9W6_9RHOB</name>
<dbReference type="OrthoDB" id="9781030at2"/>
<evidence type="ECO:0000256" key="7">
    <source>
        <dbReference type="SAM" id="Phobius"/>
    </source>
</evidence>
<comment type="caution">
    <text evidence="8">The sequence shown here is derived from an EMBL/GenBank/DDBJ whole genome shotgun (WGS) entry which is preliminary data.</text>
</comment>
<dbReference type="Proteomes" id="UP000244446">
    <property type="component" value="Unassembled WGS sequence"/>
</dbReference>
<dbReference type="InterPro" id="IPR017039">
    <property type="entry name" value="Virul_fac_BrkB"/>
</dbReference>
<comment type="subcellular location">
    <subcellularLocation>
        <location evidence="1">Cell membrane</location>
        <topology evidence="1">Multi-pass membrane protein</topology>
    </subcellularLocation>
</comment>
<dbReference type="PANTHER" id="PTHR30213">
    <property type="entry name" value="INNER MEMBRANE PROTEIN YHJD"/>
    <property type="match status" value="1"/>
</dbReference>
<dbReference type="PANTHER" id="PTHR30213:SF0">
    <property type="entry name" value="UPF0761 MEMBRANE PROTEIN YIHY"/>
    <property type="match status" value="1"/>
</dbReference>
<evidence type="ECO:0000313" key="9">
    <source>
        <dbReference type="Proteomes" id="UP000244446"/>
    </source>
</evidence>
<evidence type="ECO:0000313" key="8">
    <source>
        <dbReference type="EMBL" id="PVA11212.1"/>
    </source>
</evidence>
<evidence type="ECO:0000256" key="3">
    <source>
        <dbReference type="ARBA" id="ARBA00022692"/>
    </source>
</evidence>
<gene>
    <name evidence="8" type="ORF">DC366_05505</name>
</gene>
<dbReference type="NCBIfam" id="TIGR00765">
    <property type="entry name" value="yihY_not_rbn"/>
    <property type="match status" value="1"/>
</dbReference>
<dbReference type="PIRSF" id="PIRSF035875">
    <property type="entry name" value="RNase_BN"/>
    <property type="match status" value="1"/>
</dbReference>
<keyword evidence="9" id="KW-1185">Reference proteome</keyword>
<dbReference type="Pfam" id="PF03631">
    <property type="entry name" value="Virul_fac_BrkB"/>
    <property type="match status" value="1"/>
</dbReference>
<dbReference type="EMBL" id="QCYH01000002">
    <property type="protein sequence ID" value="PVA11212.1"/>
    <property type="molecule type" value="Genomic_DNA"/>
</dbReference>
<feature type="transmembrane region" description="Helical" evidence="7">
    <location>
        <begin position="40"/>
        <end position="62"/>
    </location>
</feature>
<proteinExistence type="predicted"/>